<dbReference type="AlphaFoldDB" id="A0A1L9WUS8"/>
<dbReference type="EMBL" id="KV878977">
    <property type="protein sequence ID" value="OJJ99979.1"/>
    <property type="molecule type" value="Genomic_DNA"/>
</dbReference>
<keyword evidence="3" id="KW-1185">Reference proteome</keyword>
<dbReference type="GeneID" id="30975107"/>
<evidence type="ECO:0008006" key="4">
    <source>
        <dbReference type="Google" id="ProtNLM"/>
    </source>
</evidence>
<dbReference type="Proteomes" id="UP000184546">
    <property type="component" value="Unassembled WGS sequence"/>
</dbReference>
<dbReference type="OrthoDB" id="160054at2759"/>
<dbReference type="PANTHER" id="PTHR35396:SF1">
    <property type="entry name" value="SMALL SECRETED PROTEIN"/>
    <property type="match status" value="1"/>
</dbReference>
<evidence type="ECO:0000313" key="3">
    <source>
        <dbReference type="Proteomes" id="UP000184546"/>
    </source>
</evidence>
<keyword evidence="1" id="KW-0732">Signal</keyword>
<evidence type="ECO:0000256" key="1">
    <source>
        <dbReference type="SAM" id="SignalP"/>
    </source>
</evidence>
<evidence type="ECO:0000313" key="2">
    <source>
        <dbReference type="EMBL" id="OJJ99979.1"/>
    </source>
</evidence>
<dbReference type="VEuPathDB" id="FungiDB:ASPACDRAFT_43617"/>
<protein>
    <recommendedName>
        <fullName evidence="4">Small secreted protein</fullName>
    </recommendedName>
</protein>
<proteinExistence type="predicted"/>
<dbReference type="PANTHER" id="PTHR35396">
    <property type="entry name" value="SMALL SECRETED PROTEIN"/>
    <property type="match status" value="1"/>
</dbReference>
<gene>
    <name evidence="2" type="ORF">ASPACDRAFT_43617</name>
</gene>
<feature type="chain" id="PRO_5013132428" description="Small secreted protein" evidence="1">
    <location>
        <begin position="21"/>
        <end position="149"/>
    </location>
</feature>
<reference evidence="3" key="1">
    <citation type="journal article" date="2017" name="Genome Biol.">
        <title>Comparative genomics reveals high biological diversity and specific adaptations in the industrially and medically important fungal genus Aspergillus.</title>
        <authorList>
            <person name="de Vries R.P."/>
            <person name="Riley R."/>
            <person name="Wiebenga A."/>
            <person name="Aguilar-Osorio G."/>
            <person name="Amillis S."/>
            <person name="Uchima C.A."/>
            <person name="Anderluh G."/>
            <person name="Asadollahi M."/>
            <person name="Askin M."/>
            <person name="Barry K."/>
            <person name="Battaglia E."/>
            <person name="Bayram O."/>
            <person name="Benocci T."/>
            <person name="Braus-Stromeyer S.A."/>
            <person name="Caldana C."/>
            <person name="Canovas D."/>
            <person name="Cerqueira G.C."/>
            <person name="Chen F."/>
            <person name="Chen W."/>
            <person name="Choi C."/>
            <person name="Clum A."/>
            <person name="Dos Santos R.A."/>
            <person name="Damasio A.R."/>
            <person name="Diallinas G."/>
            <person name="Emri T."/>
            <person name="Fekete E."/>
            <person name="Flipphi M."/>
            <person name="Freyberg S."/>
            <person name="Gallo A."/>
            <person name="Gournas C."/>
            <person name="Habgood R."/>
            <person name="Hainaut M."/>
            <person name="Harispe M.L."/>
            <person name="Henrissat B."/>
            <person name="Hilden K.S."/>
            <person name="Hope R."/>
            <person name="Hossain A."/>
            <person name="Karabika E."/>
            <person name="Karaffa L."/>
            <person name="Karanyi Z."/>
            <person name="Krasevec N."/>
            <person name="Kuo A."/>
            <person name="Kusch H."/>
            <person name="LaButti K."/>
            <person name="Lagendijk E.L."/>
            <person name="Lapidus A."/>
            <person name="Levasseur A."/>
            <person name="Lindquist E."/>
            <person name="Lipzen A."/>
            <person name="Logrieco A.F."/>
            <person name="MacCabe A."/>
            <person name="Maekelae M.R."/>
            <person name="Malavazi I."/>
            <person name="Melin P."/>
            <person name="Meyer V."/>
            <person name="Mielnichuk N."/>
            <person name="Miskei M."/>
            <person name="Molnar A.P."/>
            <person name="Mule G."/>
            <person name="Ngan C.Y."/>
            <person name="Orejas M."/>
            <person name="Orosz E."/>
            <person name="Ouedraogo J.P."/>
            <person name="Overkamp K.M."/>
            <person name="Park H.-S."/>
            <person name="Perrone G."/>
            <person name="Piumi F."/>
            <person name="Punt P.J."/>
            <person name="Ram A.F."/>
            <person name="Ramon A."/>
            <person name="Rauscher S."/>
            <person name="Record E."/>
            <person name="Riano-Pachon D.M."/>
            <person name="Robert V."/>
            <person name="Roehrig J."/>
            <person name="Ruller R."/>
            <person name="Salamov A."/>
            <person name="Salih N.S."/>
            <person name="Samson R.A."/>
            <person name="Sandor E."/>
            <person name="Sanguinetti M."/>
            <person name="Schuetze T."/>
            <person name="Sepcic K."/>
            <person name="Shelest E."/>
            <person name="Sherlock G."/>
            <person name="Sophianopoulou V."/>
            <person name="Squina F.M."/>
            <person name="Sun H."/>
            <person name="Susca A."/>
            <person name="Todd R.B."/>
            <person name="Tsang A."/>
            <person name="Unkles S.E."/>
            <person name="van de Wiele N."/>
            <person name="van Rossen-Uffink D."/>
            <person name="Oliveira J.V."/>
            <person name="Vesth T.C."/>
            <person name="Visser J."/>
            <person name="Yu J.-H."/>
            <person name="Zhou M."/>
            <person name="Andersen M.R."/>
            <person name="Archer D.B."/>
            <person name="Baker S.E."/>
            <person name="Benoit I."/>
            <person name="Brakhage A.A."/>
            <person name="Braus G.H."/>
            <person name="Fischer R."/>
            <person name="Frisvad J.C."/>
            <person name="Goldman G.H."/>
            <person name="Houbraken J."/>
            <person name="Oakley B."/>
            <person name="Pocsi I."/>
            <person name="Scazzocchio C."/>
            <person name="Seiboth B."/>
            <person name="vanKuyk P.A."/>
            <person name="Wortman J."/>
            <person name="Dyer P.S."/>
            <person name="Grigoriev I.V."/>
        </authorList>
    </citation>
    <scope>NUCLEOTIDE SEQUENCE [LARGE SCALE GENOMIC DNA]</scope>
    <source>
        <strain evidence="3">ATCC 16872 / CBS 172.66 / WB 5094</strain>
    </source>
</reference>
<sequence>MVSANSLLCVVLSAASLAAATLDPASTNTKGKCPGTYNCSASKVSTAIQAAECSHNTRTSGTQTFAVFVTDHEYDSSYGAPYGTCSAYTCTAPTDAEMTDSDSDCWTFFWNDNGESSGVGTGCIKSPTDGTCGCEDSDGTFVYGSDSCT</sequence>
<accession>A0A1L9WUS8</accession>
<dbReference type="OMA" id="TCEAYEC"/>
<feature type="signal peptide" evidence="1">
    <location>
        <begin position="1"/>
        <end position="20"/>
    </location>
</feature>
<dbReference type="RefSeq" id="XP_020056319.1">
    <property type="nucleotide sequence ID" value="XM_020201293.1"/>
</dbReference>
<name>A0A1L9WUS8_ASPA1</name>
<organism evidence="2 3">
    <name type="scientific">Aspergillus aculeatus (strain ATCC 16872 / CBS 172.66 / WB 5094)</name>
    <dbReference type="NCBI Taxonomy" id="690307"/>
    <lineage>
        <taxon>Eukaryota</taxon>
        <taxon>Fungi</taxon>
        <taxon>Dikarya</taxon>
        <taxon>Ascomycota</taxon>
        <taxon>Pezizomycotina</taxon>
        <taxon>Eurotiomycetes</taxon>
        <taxon>Eurotiomycetidae</taxon>
        <taxon>Eurotiales</taxon>
        <taxon>Aspergillaceae</taxon>
        <taxon>Aspergillus</taxon>
        <taxon>Aspergillus subgen. Circumdati</taxon>
    </lineage>
</organism>